<dbReference type="Proteomes" id="UP000316639">
    <property type="component" value="Unassembled WGS sequence"/>
</dbReference>
<name>A0A563EW54_9PSEU</name>
<evidence type="ECO:0000313" key="3">
    <source>
        <dbReference type="Proteomes" id="UP000316639"/>
    </source>
</evidence>
<dbReference type="AlphaFoldDB" id="A0A563EW54"/>
<feature type="compositionally biased region" description="Basic residues" evidence="1">
    <location>
        <begin position="82"/>
        <end position="93"/>
    </location>
</feature>
<reference evidence="2 3" key="1">
    <citation type="submission" date="2019-07" db="EMBL/GenBank/DDBJ databases">
        <title>Lentzea xizangensis sp. nov., isolated from Qinghai-Tibetan Plateau Soils.</title>
        <authorList>
            <person name="Huang J."/>
        </authorList>
    </citation>
    <scope>NUCLEOTIDE SEQUENCE [LARGE SCALE GENOMIC DNA]</scope>
    <source>
        <strain evidence="2 3">FXJ1.1311</strain>
    </source>
</reference>
<gene>
    <name evidence="2" type="ORF">FKR81_13935</name>
</gene>
<dbReference type="RefSeq" id="WP_146351853.1">
    <property type="nucleotide sequence ID" value="NZ_VOBR01000007.1"/>
</dbReference>
<keyword evidence="3" id="KW-1185">Reference proteome</keyword>
<evidence type="ECO:0000256" key="1">
    <source>
        <dbReference type="SAM" id="MobiDB-lite"/>
    </source>
</evidence>
<proteinExistence type="predicted"/>
<accession>A0A563EW54</accession>
<sequence>MADKKAVKQASEFLTAHGKTARAVIEPIGRAGARIVLVGEDGAMGDLVLPTVEAASEVVAAVPELVEAEWDRETTSQIKIGSPHRKKMARMQR</sequence>
<evidence type="ECO:0000313" key="2">
    <source>
        <dbReference type="EMBL" id="TWP51935.1"/>
    </source>
</evidence>
<organism evidence="2 3">
    <name type="scientific">Lentzea tibetensis</name>
    <dbReference type="NCBI Taxonomy" id="2591470"/>
    <lineage>
        <taxon>Bacteria</taxon>
        <taxon>Bacillati</taxon>
        <taxon>Actinomycetota</taxon>
        <taxon>Actinomycetes</taxon>
        <taxon>Pseudonocardiales</taxon>
        <taxon>Pseudonocardiaceae</taxon>
        <taxon>Lentzea</taxon>
    </lineage>
</organism>
<dbReference type="OrthoDB" id="3212043at2"/>
<protein>
    <submittedName>
        <fullName evidence="2">Uncharacterized protein</fullName>
    </submittedName>
</protein>
<dbReference type="EMBL" id="VOBR01000007">
    <property type="protein sequence ID" value="TWP51935.1"/>
    <property type="molecule type" value="Genomic_DNA"/>
</dbReference>
<comment type="caution">
    <text evidence="2">The sequence shown here is derived from an EMBL/GenBank/DDBJ whole genome shotgun (WGS) entry which is preliminary data.</text>
</comment>
<feature type="region of interest" description="Disordered" evidence="1">
    <location>
        <begin position="73"/>
        <end position="93"/>
    </location>
</feature>